<evidence type="ECO:0000256" key="1">
    <source>
        <dbReference type="ARBA" id="ARBA00022806"/>
    </source>
</evidence>
<protein>
    <submittedName>
        <fullName evidence="5">Dicer-like protein 1</fullName>
    </submittedName>
</protein>
<dbReference type="InterPro" id="IPR014001">
    <property type="entry name" value="Helicase_ATP-bd"/>
</dbReference>
<sequence>MYDTGTISPNHAGPSKTGIEANFLSMKPSDMFKTMSVLGTQTQSSNRVQTKPPTPTRDLPGYNFDFDIKPEPLAEFATIDSQWQGETPEPGKAIPKGIVVPTINLKPAVDVVLVPQGTGVDHCTSISPLTGAVLMTGFSEEDTAPAPRYSRKNASKLDGSIPLNLPATYYKGFEIQTSGGTFSKKAASYELEIKTYSSPKVVPPGREKELPFSALDRTLSRNTSSATISPSAGTIPKLNVTDIPPSKGTFIKKTPSSRFQMKGVPDAKVVTPPTILHRNGAPQSTIPFFKKPSILEFGDNSEPNIQISAPVISRKKAEKVTNFGGNVPKELTRSSPNISSASSLKITMPTASASRSTGYSPQDPLSQVATKVGSKVKVKERAVEPVILKSGTATNNPKINRLEQITYQCKDYIAYEEKFAANAVATPSQANIPSSQDRAHQERERKEDPPPRANLIAKLSTTPTKSKTGENVKFRDASNNTLPALSDDAEESDLSHSSSDEAKDIGPSDDFTLISSKPWVKRITARRRMRQGEFSKWFSEKTKEIHVETIVERHRLDEEKMSARAMISSHNYIISDPREYQMELFEIAKQRNTIAVLDTGSGKTLIACLLIRHMVDQELESRQLGRHRRVSFFLVDCVTLVFQQAAVLSCNIDAKIGKYCGNMGVDLWKKEIWDGVLDDEQVIVMTADVLYNCLTHSFIKMKDINLLCFDEAHHAKKRHVYARIIKDFYLPEPVEWRPKIFGMTASPVDASVDVVQAALELEHLLHSKITTTSDLMLLQSSVSRPKEDIALYSKLRYPFQTELYTKLHSKYSKVDAFGKIFAFAKKCTSELGPWCADQVWKFALSEQEYRKLERKEERNMSRQTSQDGLDLIEKDIELLHEARQTVSGHTFVLPDPETEDLSSKVVLLYRFLSHVYSEETVDKCIIFVNRRYTARVLGALLGAIGSPHMKLGILIGTRAGGAGDENVTFRQQMVTVSQFRRGKLNCLIATSVAEEGLDIPDCSLIIRYE</sequence>
<dbReference type="InterPro" id="IPR001650">
    <property type="entry name" value="Helicase_C-like"/>
</dbReference>
<dbReference type="InterPro" id="IPR051363">
    <property type="entry name" value="RLR_Helicase"/>
</dbReference>
<dbReference type="Pfam" id="PF04851">
    <property type="entry name" value="ResIII"/>
    <property type="match status" value="1"/>
</dbReference>
<gene>
    <name evidence="5" type="primary">dcl1_1</name>
    <name evidence="5" type="ORF">Q9L58_009711</name>
</gene>
<dbReference type="SUPFAM" id="SSF52540">
    <property type="entry name" value="P-loop containing nucleoside triphosphate hydrolases"/>
    <property type="match status" value="2"/>
</dbReference>
<dbReference type="InterPro" id="IPR027417">
    <property type="entry name" value="P-loop_NTPase"/>
</dbReference>
<keyword evidence="1" id="KW-0547">Nucleotide-binding</keyword>
<feature type="domain" description="Helicase C-terminal" evidence="4">
    <location>
        <begin position="907"/>
        <end position="1009"/>
    </location>
</feature>
<keyword evidence="6" id="KW-1185">Reference proteome</keyword>
<dbReference type="Proteomes" id="UP001447188">
    <property type="component" value="Unassembled WGS sequence"/>
</dbReference>
<dbReference type="EMBL" id="JBBBZM010000252">
    <property type="protein sequence ID" value="KAL0631411.1"/>
    <property type="molecule type" value="Genomic_DNA"/>
</dbReference>
<dbReference type="Pfam" id="PF00271">
    <property type="entry name" value="Helicase_C"/>
    <property type="match status" value="1"/>
</dbReference>
<feature type="compositionally biased region" description="Polar residues" evidence="2">
    <location>
        <begin position="426"/>
        <end position="436"/>
    </location>
</feature>
<keyword evidence="1" id="KW-0347">Helicase</keyword>
<feature type="compositionally biased region" description="Basic and acidic residues" evidence="2">
    <location>
        <begin position="467"/>
        <end position="476"/>
    </location>
</feature>
<feature type="compositionally biased region" description="Polar residues" evidence="2">
    <location>
        <begin position="39"/>
        <end position="51"/>
    </location>
</feature>
<name>A0ABR3G6H9_9PEZI</name>
<dbReference type="PROSITE" id="PS51192">
    <property type="entry name" value="HELICASE_ATP_BIND_1"/>
    <property type="match status" value="1"/>
</dbReference>
<evidence type="ECO:0000256" key="2">
    <source>
        <dbReference type="SAM" id="MobiDB-lite"/>
    </source>
</evidence>
<comment type="caution">
    <text evidence="5">The sequence shown here is derived from an EMBL/GenBank/DDBJ whole genome shotgun (WGS) entry which is preliminary data.</text>
</comment>
<feature type="compositionally biased region" description="Basic and acidic residues" evidence="2">
    <location>
        <begin position="437"/>
        <end position="450"/>
    </location>
</feature>
<feature type="region of interest" description="Disordered" evidence="2">
    <location>
        <begin position="39"/>
        <end position="63"/>
    </location>
</feature>
<evidence type="ECO:0000259" key="4">
    <source>
        <dbReference type="PROSITE" id="PS51194"/>
    </source>
</evidence>
<evidence type="ECO:0000313" key="6">
    <source>
        <dbReference type="Proteomes" id="UP001447188"/>
    </source>
</evidence>
<evidence type="ECO:0000259" key="3">
    <source>
        <dbReference type="PROSITE" id="PS51192"/>
    </source>
</evidence>
<dbReference type="InterPro" id="IPR006935">
    <property type="entry name" value="Helicase/UvrB_N"/>
</dbReference>
<keyword evidence="1" id="KW-0378">Hydrolase</keyword>
<accession>A0ABR3G6H9</accession>
<feature type="region of interest" description="Disordered" evidence="2">
    <location>
        <begin position="221"/>
        <end position="240"/>
    </location>
</feature>
<evidence type="ECO:0000313" key="5">
    <source>
        <dbReference type="EMBL" id="KAL0631411.1"/>
    </source>
</evidence>
<dbReference type="PROSITE" id="PS51194">
    <property type="entry name" value="HELICASE_CTER"/>
    <property type="match status" value="1"/>
</dbReference>
<dbReference type="Gene3D" id="3.40.50.300">
    <property type="entry name" value="P-loop containing nucleotide triphosphate hydrolases"/>
    <property type="match status" value="2"/>
</dbReference>
<feature type="compositionally biased region" description="Polar residues" evidence="2">
    <location>
        <begin position="221"/>
        <end position="232"/>
    </location>
</feature>
<keyword evidence="1" id="KW-0067">ATP-binding</keyword>
<organism evidence="5 6">
    <name type="scientific">Discina gigas</name>
    <dbReference type="NCBI Taxonomy" id="1032678"/>
    <lineage>
        <taxon>Eukaryota</taxon>
        <taxon>Fungi</taxon>
        <taxon>Dikarya</taxon>
        <taxon>Ascomycota</taxon>
        <taxon>Pezizomycotina</taxon>
        <taxon>Pezizomycetes</taxon>
        <taxon>Pezizales</taxon>
        <taxon>Discinaceae</taxon>
        <taxon>Discina</taxon>
    </lineage>
</organism>
<feature type="domain" description="Helicase ATP-binding" evidence="3">
    <location>
        <begin position="584"/>
        <end position="765"/>
    </location>
</feature>
<feature type="region of interest" description="Disordered" evidence="2">
    <location>
        <begin position="426"/>
        <end position="508"/>
    </location>
</feature>
<proteinExistence type="predicted"/>
<reference evidence="5 6" key="1">
    <citation type="submission" date="2024-02" db="EMBL/GenBank/DDBJ databases">
        <title>Discinaceae phylogenomics.</title>
        <authorList>
            <person name="Dirks A.C."/>
            <person name="James T.Y."/>
        </authorList>
    </citation>
    <scope>NUCLEOTIDE SEQUENCE [LARGE SCALE GENOMIC DNA]</scope>
    <source>
        <strain evidence="5 6">ACD0624</strain>
    </source>
</reference>
<dbReference type="PANTHER" id="PTHR14074:SF16">
    <property type="entry name" value="ANTIVIRAL INNATE IMMUNE RESPONSE RECEPTOR RIG-I"/>
    <property type="match status" value="1"/>
</dbReference>
<dbReference type="CDD" id="cd18034">
    <property type="entry name" value="DEXHc_dicer"/>
    <property type="match status" value="1"/>
</dbReference>
<dbReference type="PANTHER" id="PTHR14074">
    <property type="entry name" value="HELICASE WITH DEATH DOMAIN-RELATED"/>
    <property type="match status" value="1"/>
</dbReference>
<dbReference type="SMART" id="SM00487">
    <property type="entry name" value="DEXDc"/>
    <property type="match status" value="1"/>
</dbReference>